<comment type="caution">
    <text evidence="2">The sequence shown here is derived from an EMBL/GenBank/DDBJ whole genome shotgun (WGS) entry which is preliminary data.</text>
</comment>
<dbReference type="PANTHER" id="PTHR33116">
    <property type="entry name" value="REVERSE TRANSCRIPTASE ZINC-BINDING DOMAIN-CONTAINING PROTEIN-RELATED-RELATED"/>
    <property type="match status" value="1"/>
</dbReference>
<proteinExistence type="predicted"/>
<keyword evidence="3" id="KW-1185">Reference proteome</keyword>
<sequence>METKNKRSTLEAIRRRLQFNNGCYVDPIGKSGGLALWWSDEVTLDVRFSSKNMFRCIDNWPRICNPFLITFVYAPPVWIDRLRFWSQLKSIARENKYPWICVGDLNEVGAQAEKQGGNLCSRGRLDQYHSLVLDCEFMDLEFKGPNYTWSNNQEGDDNIRSRLDRALATVDWRNLFPLAQVFHEVRVGSDHCPLVVKCRVPLKKVPFSFKFEAKWTTHPECSQVIDSTWNQPQRGSHLYGLVQKLRKCREALVDWSKKTFGKDRMDLKLLQERLRIVQAEPFSQENLIREREIVKEIEILLLREEMALHQRARVNWLSYGDKNSAFFHACMNQRRQRNQILMLKTGGDNWVEDEDEINELIYDYFSGLFESSWARDFSEVLATVSECISDEMNQKLIKEVSVEEIRKAVFQLGSLKAPGPDGYHGFFFQKYWDKVGDEVCKAVQRFFTNGYMLRELNKTNIVLIPKVLFPESLGQYRPISLCNFSAKVITKVMANRLKSILQKVITPNQSAFVLGRMIQDNVLVAHEALHFLKMKKKGKDSFLALKLDFNKAYDRVEWDFVEALLDKMGFHPKWIQWVIQCISTVNFSVVVNGEARVQINPGRGLRQGDPLSPYIFVLVKDVLSKMISTAQVGENFSGIQFNRHCPKLSHIFFADDALLFLKAELQNCAKVKQILEKYGQASGQRVNFNKSSVTFASNMGEFDKQLVCDYLDVPQMKGDARYLGLPSFWGRSKTEAYAFIVDKTLGKLQGWKQKQMSQEGKEIMLKSVTQAIPSYAMSCFLLPKGLCDKLNAYVSNFWWKGDPKARGIHWCSWDKMSKSKKDGGMGFRNFRAMNEALLARQGWRLIQNPDSYWARILKGLYFPNCSFLEAARGGRASWAWLSLLHGRELLLKGLRWQVQDGEEINFWEDSWVPSLKDFKIVSRKPNNCGVNKVADAVDRGQMTWRRDVLTQIVSQEEMRAITGMPLSQYGGKDYLVWHHSRDGVYSVRSGYYIAAEAYNKIYKVI</sequence>
<reference evidence="2" key="1">
    <citation type="submission" date="2019-11" db="EMBL/GenBank/DDBJ databases">
        <authorList>
            <person name="Liu Y."/>
            <person name="Hou J."/>
            <person name="Li T.-Q."/>
            <person name="Guan C.-H."/>
            <person name="Wu X."/>
            <person name="Wu H.-Z."/>
            <person name="Ling F."/>
            <person name="Zhang R."/>
            <person name="Shi X.-G."/>
            <person name="Ren J.-P."/>
            <person name="Chen E.-F."/>
            <person name="Sun J.-M."/>
        </authorList>
    </citation>
    <scope>NUCLEOTIDE SEQUENCE</scope>
    <source>
        <strain evidence="2">Adult_tree_wgs_1</strain>
        <tissue evidence="2">Leaves</tissue>
    </source>
</reference>
<protein>
    <recommendedName>
        <fullName evidence="1">Reverse transcriptase domain-containing protein</fullName>
    </recommendedName>
</protein>
<dbReference type="Proteomes" id="UP000626092">
    <property type="component" value="Unassembled WGS sequence"/>
</dbReference>
<dbReference type="CDD" id="cd01650">
    <property type="entry name" value="RT_nLTR_like"/>
    <property type="match status" value="1"/>
</dbReference>
<organism evidence="2 3">
    <name type="scientific">Rhododendron simsii</name>
    <name type="common">Sims's rhododendron</name>
    <dbReference type="NCBI Taxonomy" id="118357"/>
    <lineage>
        <taxon>Eukaryota</taxon>
        <taxon>Viridiplantae</taxon>
        <taxon>Streptophyta</taxon>
        <taxon>Embryophyta</taxon>
        <taxon>Tracheophyta</taxon>
        <taxon>Spermatophyta</taxon>
        <taxon>Magnoliopsida</taxon>
        <taxon>eudicotyledons</taxon>
        <taxon>Gunneridae</taxon>
        <taxon>Pentapetalae</taxon>
        <taxon>asterids</taxon>
        <taxon>Ericales</taxon>
        <taxon>Ericaceae</taxon>
        <taxon>Ericoideae</taxon>
        <taxon>Rhodoreae</taxon>
        <taxon>Rhododendron</taxon>
    </lineage>
</organism>
<evidence type="ECO:0000313" key="2">
    <source>
        <dbReference type="EMBL" id="KAF7112264.1"/>
    </source>
</evidence>
<dbReference type="InterPro" id="IPR005135">
    <property type="entry name" value="Endo/exonuclease/phosphatase"/>
</dbReference>
<evidence type="ECO:0000259" key="1">
    <source>
        <dbReference type="PROSITE" id="PS50878"/>
    </source>
</evidence>
<dbReference type="PROSITE" id="PS50878">
    <property type="entry name" value="RT_POL"/>
    <property type="match status" value="1"/>
</dbReference>
<dbReference type="InterPro" id="IPR036691">
    <property type="entry name" value="Endo/exonu/phosph_ase_sf"/>
</dbReference>
<dbReference type="SUPFAM" id="SSF56672">
    <property type="entry name" value="DNA/RNA polymerases"/>
    <property type="match status" value="1"/>
</dbReference>
<dbReference type="Gene3D" id="3.60.10.10">
    <property type="entry name" value="Endonuclease/exonuclease/phosphatase"/>
    <property type="match status" value="1"/>
</dbReference>
<dbReference type="GO" id="GO:0003824">
    <property type="term" value="F:catalytic activity"/>
    <property type="evidence" value="ECO:0007669"/>
    <property type="project" value="InterPro"/>
</dbReference>
<dbReference type="OrthoDB" id="428918at2759"/>
<name>A0A834L3M1_RHOSS</name>
<dbReference type="PANTHER" id="PTHR33116:SF86">
    <property type="entry name" value="REVERSE TRANSCRIPTASE DOMAIN-CONTAINING PROTEIN"/>
    <property type="match status" value="1"/>
</dbReference>
<dbReference type="Pfam" id="PF03372">
    <property type="entry name" value="Exo_endo_phos"/>
    <property type="match status" value="1"/>
</dbReference>
<evidence type="ECO:0000313" key="3">
    <source>
        <dbReference type="Proteomes" id="UP000626092"/>
    </source>
</evidence>
<dbReference type="AlphaFoldDB" id="A0A834L3M1"/>
<gene>
    <name evidence="2" type="ORF">RHSIM_RhsimUnG0247100</name>
</gene>
<dbReference type="Pfam" id="PF00078">
    <property type="entry name" value="RVT_1"/>
    <property type="match status" value="1"/>
</dbReference>
<dbReference type="EMBL" id="WJXA01000549">
    <property type="protein sequence ID" value="KAF7112264.1"/>
    <property type="molecule type" value="Genomic_DNA"/>
</dbReference>
<dbReference type="SUPFAM" id="SSF56219">
    <property type="entry name" value="DNase I-like"/>
    <property type="match status" value="1"/>
</dbReference>
<feature type="domain" description="Reverse transcriptase" evidence="1">
    <location>
        <begin position="445"/>
        <end position="727"/>
    </location>
</feature>
<accession>A0A834L3M1</accession>
<dbReference type="InterPro" id="IPR000477">
    <property type="entry name" value="RT_dom"/>
</dbReference>
<dbReference type="InterPro" id="IPR043502">
    <property type="entry name" value="DNA/RNA_pol_sf"/>
</dbReference>